<feature type="compositionally biased region" description="Basic residues" evidence="1">
    <location>
        <begin position="71"/>
        <end position="83"/>
    </location>
</feature>
<feature type="region of interest" description="Disordered" evidence="1">
    <location>
        <begin position="57"/>
        <end position="112"/>
    </location>
</feature>
<organism evidence="2 3">
    <name type="scientific">Emiliania huxleyi (strain CCMP1516)</name>
    <dbReference type="NCBI Taxonomy" id="280463"/>
    <lineage>
        <taxon>Eukaryota</taxon>
        <taxon>Haptista</taxon>
        <taxon>Haptophyta</taxon>
        <taxon>Prymnesiophyceae</taxon>
        <taxon>Isochrysidales</taxon>
        <taxon>Noelaerhabdaceae</taxon>
        <taxon>Emiliania</taxon>
    </lineage>
</organism>
<evidence type="ECO:0000313" key="3">
    <source>
        <dbReference type="Proteomes" id="UP000013827"/>
    </source>
</evidence>
<accession>A0A0D3K120</accession>
<name>A0A0D3K120_EMIH1</name>
<reference evidence="2" key="2">
    <citation type="submission" date="2024-10" db="UniProtKB">
        <authorList>
            <consortium name="EnsemblProtists"/>
        </authorList>
    </citation>
    <scope>IDENTIFICATION</scope>
</reference>
<proteinExistence type="predicted"/>
<reference evidence="3" key="1">
    <citation type="journal article" date="2013" name="Nature">
        <title>Pan genome of the phytoplankton Emiliania underpins its global distribution.</title>
        <authorList>
            <person name="Read B.A."/>
            <person name="Kegel J."/>
            <person name="Klute M.J."/>
            <person name="Kuo A."/>
            <person name="Lefebvre S.C."/>
            <person name="Maumus F."/>
            <person name="Mayer C."/>
            <person name="Miller J."/>
            <person name="Monier A."/>
            <person name="Salamov A."/>
            <person name="Young J."/>
            <person name="Aguilar M."/>
            <person name="Claverie J.M."/>
            <person name="Frickenhaus S."/>
            <person name="Gonzalez K."/>
            <person name="Herman E.K."/>
            <person name="Lin Y.C."/>
            <person name="Napier J."/>
            <person name="Ogata H."/>
            <person name="Sarno A.F."/>
            <person name="Shmutz J."/>
            <person name="Schroeder D."/>
            <person name="de Vargas C."/>
            <person name="Verret F."/>
            <person name="von Dassow P."/>
            <person name="Valentin K."/>
            <person name="Van de Peer Y."/>
            <person name="Wheeler G."/>
            <person name="Dacks J.B."/>
            <person name="Delwiche C.F."/>
            <person name="Dyhrman S.T."/>
            <person name="Glockner G."/>
            <person name="John U."/>
            <person name="Richards T."/>
            <person name="Worden A.Z."/>
            <person name="Zhang X."/>
            <person name="Grigoriev I.V."/>
            <person name="Allen A.E."/>
            <person name="Bidle K."/>
            <person name="Borodovsky M."/>
            <person name="Bowler C."/>
            <person name="Brownlee C."/>
            <person name="Cock J.M."/>
            <person name="Elias M."/>
            <person name="Gladyshev V.N."/>
            <person name="Groth M."/>
            <person name="Guda C."/>
            <person name="Hadaegh A."/>
            <person name="Iglesias-Rodriguez M.D."/>
            <person name="Jenkins J."/>
            <person name="Jones B.M."/>
            <person name="Lawson T."/>
            <person name="Leese F."/>
            <person name="Lindquist E."/>
            <person name="Lobanov A."/>
            <person name="Lomsadze A."/>
            <person name="Malik S.B."/>
            <person name="Marsh M.E."/>
            <person name="Mackinder L."/>
            <person name="Mock T."/>
            <person name="Mueller-Roeber B."/>
            <person name="Pagarete A."/>
            <person name="Parker M."/>
            <person name="Probert I."/>
            <person name="Quesneville H."/>
            <person name="Raines C."/>
            <person name="Rensing S.A."/>
            <person name="Riano-Pachon D.M."/>
            <person name="Richier S."/>
            <person name="Rokitta S."/>
            <person name="Shiraiwa Y."/>
            <person name="Soanes D.M."/>
            <person name="van der Giezen M."/>
            <person name="Wahlund T.M."/>
            <person name="Williams B."/>
            <person name="Wilson W."/>
            <person name="Wolfe G."/>
            <person name="Wurch L.L."/>
        </authorList>
    </citation>
    <scope>NUCLEOTIDE SEQUENCE</scope>
</reference>
<dbReference type="AlphaFoldDB" id="A0A0D3K120"/>
<sequence>MSHARRRSLLLHWRQARRSLRLGCCAAGRGNLSRKGFGRGHRGRRARGCGLHCGRGRRLGGGGDGGPPRASARRGPRKVRRVHRDGGARARGLEPRVATARDAGAGGGRGGAVDRRYERCGCGGAGRSVARRRGAAGVGARGCRKRRLPRGRRGGCCGRGRLVPARPARGPVRRGGGGGVRLPLRRGARCCAGGGGAASRAPATVTRRGRSSDWARGSSRRVCAGVGWSAPWRVCGGLCVLCCCQCRPAGQRV</sequence>
<dbReference type="PaxDb" id="2903-EOD29455"/>
<dbReference type="EnsemblProtists" id="EOD29455">
    <property type="protein sequence ID" value="EOD29455"/>
    <property type="gene ID" value="EMIHUDRAFT_468556"/>
</dbReference>
<protein>
    <submittedName>
        <fullName evidence="2">Uncharacterized protein</fullName>
    </submittedName>
</protein>
<feature type="compositionally biased region" description="Basic and acidic residues" evidence="1">
    <location>
        <begin position="84"/>
        <end position="94"/>
    </location>
</feature>
<evidence type="ECO:0000313" key="2">
    <source>
        <dbReference type="EnsemblProtists" id="EOD29455"/>
    </source>
</evidence>
<evidence type="ECO:0000256" key="1">
    <source>
        <dbReference type="SAM" id="MobiDB-lite"/>
    </source>
</evidence>
<keyword evidence="3" id="KW-1185">Reference proteome</keyword>
<dbReference type="Proteomes" id="UP000013827">
    <property type="component" value="Unassembled WGS sequence"/>
</dbReference>